<organism evidence="1 2">
    <name type="scientific">Desulfofundulus thermosubterraneus DSM 16057</name>
    <dbReference type="NCBI Taxonomy" id="1121432"/>
    <lineage>
        <taxon>Bacteria</taxon>
        <taxon>Bacillati</taxon>
        <taxon>Bacillota</taxon>
        <taxon>Clostridia</taxon>
        <taxon>Eubacteriales</taxon>
        <taxon>Peptococcaceae</taxon>
        <taxon>Desulfofundulus</taxon>
    </lineage>
</organism>
<evidence type="ECO:0000313" key="2">
    <source>
        <dbReference type="Proteomes" id="UP000184529"/>
    </source>
</evidence>
<keyword evidence="1" id="KW-0808">Transferase</keyword>
<dbReference type="STRING" id="1121432.SAMN02745219_03029"/>
<gene>
    <name evidence="1" type="ORF">SAMN02745219_03029</name>
</gene>
<dbReference type="GO" id="GO:0009307">
    <property type="term" value="P:DNA restriction-modification system"/>
    <property type="evidence" value="ECO:0007669"/>
    <property type="project" value="InterPro"/>
</dbReference>
<dbReference type="EMBL" id="FQZM01000046">
    <property type="protein sequence ID" value="SHJ64952.1"/>
    <property type="molecule type" value="Genomic_DNA"/>
</dbReference>
<name>A0A1M6L1G1_9FIRM</name>
<dbReference type="Pfam" id="PF05869">
    <property type="entry name" value="Dam"/>
    <property type="match status" value="1"/>
</dbReference>
<dbReference type="AlphaFoldDB" id="A0A1M6L1G1"/>
<keyword evidence="2" id="KW-1185">Reference proteome</keyword>
<proteinExistence type="predicted"/>
<dbReference type="GO" id="GO:0032259">
    <property type="term" value="P:methylation"/>
    <property type="evidence" value="ECO:0007669"/>
    <property type="project" value="UniProtKB-KW"/>
</dbReference>
<dbReference type="InterPro" id="IPR008593">
    <property type="entry name" value="Dam_MeTrfase"/>
</dbReference>
<evidence type="ECO:0000313" key="1">
    <source>
        <dbReference type="EMBL" id="SHJ64952.1"/>
    </source>
</evidence>
<dbReference type="GO" id="GO:0009007">
    <property type="term" value="F:site-specific DNA-methyltransferase (adenine-specific) activity"/>
    <property type="evidence" value="ECO:0007669"/>
    <property type="project" value="InterPro"/>
</dbReference>
<reference evidence="2" key="1">
    <citation type="submission" date="2016-11" db="EMBL/GenBank/DDBJ databases">
        <authorList>
            <person name="Varghese N."/>
            <person name="Submissions S."/>
        </authorList>
    </citation>
    <scope>NUCLEOTIDE SEQUENCE [LARGE SCALE GENOMIC DNA]</scope>
    <source>
        <strain evidence="2">DSM 16057</strain>
    </source>
</reference>
<dbReference type="GO" id="GO:0003677">
    <property type="term" value="F:DNA binding"/>
    <property type="evidence" value="ECO:0007669"/>
    <property type="project" value="InterPro"/>
</dbReference>
<accession>A0A1M6L1G1</accession>
<sequence>MNPPYGREIGRWVENACNEARRGTVVVALLPARTDTRWWHRYVMRAVVIRFVEGRLKFGGAENSAPFPSAVVVFTPGKTASDGPVVRSMRVK</sequence>
<keyword evidence="1" id="KW-0489">Methyltransferase</keyword>
<dbReference type="Proteomes" id="UP000184529">
    <property type="component" value="Unassembled WGS sequence"/>
</dbReference>
<protein>
    <submittedName>
        <fullName evidence="1">DNA N-6-adenine-methyltransferase (Dam)</fullName>
    </submittedName>
</protein>